<feature type="active site" description="Nucleophile" evidence="11">
    <location>
        <position position="11"/>
    </location>
</feature>
<feature type="binding site" evidence="12">
    <location>
        <position position="50"/>
    </location>
    <ligand>
        <name>substrate</name>
    </ligand>
</feature>
<evidence type="ECO:0000313" key="15">
    <source>
        <dbReference type="Proteomes" id="UP000050509"/>
    </source>
</evidence>
<evidence type="ECO:0000256" key="8">
    <source>
        <dbReference type="ARBA" id="ARBA00023299"/>
    </source>
</evidence>
<protein>
    <recommendedName>
        <fullName evidence="3">phosphoserine phosphatase</fullName>
        <ecNumber evidence="3">3.1.3.3</ecNumber>
    </recommendedName>
</protein>
<dbReference type="NCBIfam" id="NF010109">
    <property type="entry name" value="PRK13582.1"/>
    <property type="match status" value="1"/>
</dbReference>
<dbReference type="AlphaFoldDB" id="A0A0P9CQI2"/>
<comment type="similarity">
    <text evidence="2">Belongs to the HAD-like hydrolase superfamily. SerB family.</text>
</comment>
<evidence type="ECO:0000256" key="11">
    <source>
        <dbReference type="PIRSR" id="PIRSR611863-1"/>
    </source>
</evidence>
<evidence type="ECO:0000256" key="1">
    <source>
        <dbReference type="ARBA" id="ARBA00005135"/>
    </source>
</evidence>
<evidence type="ECO:0000256" key="13">
    <source>
        <dbReference type="PIRSR" id="PIRSR611863-3"/>
    </source>
</evidence>
<evidence type="ECO:0000256" key="2">
    <source>
        <dbReference type="ARBA" id="ARBA00009184"/>
    </source>
</evidence>
<feature type="binding site" evidence="13">
    <location>
        <position position="13"/>
    </location>
    <ligand>
        <name>Mg(2+)</name>
        <dbReference type="ChEBI" id="CHEBI:18420"/>
    </ligand>
</feature>
<name>A0A0P9CQI2_9CHLR</name>
<gene>
    <name evidence="14" type="primary">thrH</name>
    <name evidence="14" type="ORF">SE17_41125</name>
</gene>
<keyword evidence="4" id="KW-0028">Amino-acid biosynthesis</keyword>
<feature type="binding site" evidence="13">
    <location>
        <position position="156"/>
    </location>
    <ligand>
        <name>Mg(2+)</name>
        <dbReference type="ChEBI" id="CHEBI:18420"/>
    </ligand>
</feature>
<feature type="binding site" evidence="13">
    <location>
        <position position="11"/>
    </location>
    <ligand>
        <name>Mg(2+)</name>
        <dbReference type="ChEBI" id="CHEBI:18420"/>
    </ligand>
</feature>
<evidence type="ECO:0000256" key="7">
    <source>
        <dbReference type="ARBA" id="ARBA00022842"/>
    </source>
</evidence>
<dbReference type="PANTHER" id="PTHR43344">
    <property type="entry name" value="PHOSPHOSERINE PHOSPHATASE"/>
    <property type="match status" value="1"/>
</dbReference>
<evidence type="ECO:0000256" key="5">
    <source>
        <dbReference type="ARBA" id="ARBA00022723"/>
    </source>
</evidence>
<dbReference type="GO" id="GO:0006564">
    <property type="term" value="P:L-serine biosynthetic process"/>
    <property type="evidence" value="ECO:0007669"/>
    <property type="project" value="UniProtKB-KW"/>
</dbReference>
<dbReference type="InterPro" id="IPR050582">
    <property type="entry name" value="HAD-like_SerB"/>
</dbReference>
<dbReference type="SUPFAM" id="SSF56784">
    <property type="entry name" value="HAD-like"/>
    <property type="match status" value="1"/>
</dbReference>
<keyword evidence="8" id="KW-0718">Serine biosynthesis</keyword>
<dbReference type="InterPro" id="IPR011863">
    <property type="entry name" value="HSK-PSP"/>
</dbReference>
<keyword evidence="6" id="KW-0378">Hydrolase</keyword>
<dbReference type="NCBIfam" id="TIGR02137">
    <property type="entry name" value="HSK-PSP"/>
    <property type="match status" value="1"/>
</dbReference>
<dbReference type="PATRIC" id="fig|186479.3.peg.6588"/>
<dbReference type="Proteomes" id="UP000050509">
    <property type="component" value="Unassembled WGS sequence"/>
</dbReference>
<feature type="binding site" evidence="12">
    <location>
        <position position="19"/>
    </location>
    <ligand>
        <name>substrate</name>
    </ligand>
</feature>
<keyword evidence="15" id="KW-1185">Reference proteome</keyword>
<dbReference type="InterPro" id="IPR036412">
    <property type="entry name" value="HAD-like_sf"/>
</dbReference>
<feature type="binding site" evidence="12">
    <location>
        <position position="159"/>
    </location>
    <ligand>
        <name>substrate</name>
    </ligand>
</feature>
<comment type="cofactor">
    <cofactor evidence="13">
        <name>Mg(2+)</name>
        <dbReference type="ChEBI" id="CHEBI:18420"/>
    </cofactor>
    <text evidence="13">Binds 1 Mg(2+) ion per subunit.</text>
</comment>
<dbReference type="EMBL" id="LJCR01003154">
    <property type="protein sequence ID" value="KPV47870.1"/>
    <property type="molecule type" value="Genomic_DNA"/>
</dbReference>
<feature type="binding site" evidence="12">
    <location>
        <begin position="94"/>
        <end position="95"/>
    </location>
    <ligand>
        <name>substrate</name>
    </ligand>
</feature>
<evidence type="ECO:0000256" key="10">
    <source>
        <dbReference type="ARBA" id="ARBA00048523"/>
    </source>
</evidence>
<dbReference type="Gene3D" id="3.90.1470.10">
    <property type="entry name" value="thrh gene product, domain 2"/>
    <property type="match status" value="1"/>
</dbReference>
<feature type="binding site" evidence="12">
    <location>
        <position position="137"/>
    </location>
    <ligand>
        <name>substrate</name>
    </ligand>
</feature>
<dbReference type="GO" id="GO:0000287">
    <property type="term" value="F:magnesium ion binding"/>
    <property type="evidence" value="ECO:0007669"/>
    <property type="project" value="TreeGrafter"/>
</dbReference>
<organism evidence="14 15">
    <name type="scientific">Kouleothrix aurantiaca</name>
    <dbReference type="NCBI Taxonomy" id="186479"/>
    <lineage>
        <taxon>Bacteria</taxon>
        <taxon>Bacillati</taxon>
        <taxon>Chloroflexota</taxon>
        <taxon>Chloroflexia</taxon>
        <taxon>Chloroflexales</taxon>
        <taxon>Roseiflexineae</taxon>
        <taxon>Roseiflexaceae</taxon>
        <taxon>Kouleothrix</taxon>
    </lineage>
</organism>
<accession>A0A0P9CQI2</accession>
<dbReference type="Gene3D" id="3.40.50.1000">
    <property type="entry name" value="HAD superfamily/HAD-like"/>
    <property type="match status" value="1"/>
</dbReference>
<evidence type="ECO:0000256" key="12">
    <source>
        <dbReference type="PIRSR" id="PIRSR611863-2"/>
    </source>
</evidence>
<sequence>MPSLPTLLATDLEGVLVPEIWIAVAERTGIERLRLTTRDIPDYDELMRGRIAILREHKLRLADIQAVIDTIDPLPGAQEFLDWARSRMQVIILSDTFYEFAAPLMRKLGQPTLFCNALQIDAGGSIAGYELRQPDGKRHAVAALKQINFRVIAMGDSYNDTTMLGVADHGILFRPPANVIAEFPQFPVHTEYAALQAAISALASEA</sequence>
<keyword evidence="7" id="KW-0460">Magnesium</keyword>
<evidence type="ECO:0000256" key="4">
    <source>
        <dbReference type="ARBA" id="ARBA00022605"/>
    </source>
</evidence>
<evidence type="ECO:0000256" key="9">
    <source>
        <dbReference type="ARBA" id="ARBA00048138"/>
    </source>
</evidence>
<proteinExistence type="inferred from homology"/>
<dbReference type="GO" id="GO:0036424">
    <property type="term" value="F:L-phosphoserine phosphatase activity"/>
    <property type="evidence" value="ECO:0007669"/>
    <property type="project" value="TreeGrafter"/>
</dbReference>
<feature type="active site" description="Proton donor" evidence="11">
    <location>
        <position position="13"/>
    </location>
</feature>
<comment type="pathway">
    <text evidence="1">Amino-acid biosynthesis; L-serine biosynthesis; L-serine from 3-phospho-D-glycerate: step 3/3.</text>
</comment>
<dbReference type="Pfam" id="PF00702">
    <property type="entry name" value="Hydrolase"/>
    <property type="match status" value="1"/>
</dbReference>
<keyword evidence="5" id="KW-0479">Metal-binding</keyword>
<reference evidence="14 15" key="1">
    <citation type="submission" date="2015-09" db="EMBL/GenBank/DDBJ databases">
        <title>Draft genome sequence of Kouleothrix aurantiaca JCM 19913.</title>
        <authorList>
            <person name="Hemp J."/>
        </authorList>
    </citation>
    <scope>NUCLEOTIDE SEQUENCE [LARGE SCALE GENOMIC DNA]</scope>
    <source>
        <strain evidence="14 15">COM-B</strain>
    </source>
</reference>
<dbReference type="GO" id="GO:0005737">
    <property type="term" value="C:cytoplasm"/>
    <property type="evidence" value="ECO:0007669"/>
    <property type="project" value="TreeGrafter"/>
</dbReference>
<comment type="catalytic activity">
    <reaction evidence="9">
        <text>O-phospho-L-serine + H2O = L-serine + phosphate</text>
        <dbReference type="Rhea" id="RHEA:21208"/>
        <dbReference type="ChEBI" id="CHEBI:15377"/>
        <dbReference type="ChEBI" id="CHEBI:33384"/>
        <dbReference type="ChEBI" id="CHEBI:43474"/>
        <dbReference type="ChEBI" id="CHEBI:57524"/>
        <dbReference type="EC" id="3.1.3.3"/>
    </reaction>
</comment>
<dbReference type="InterPro" id="IPR023214">
    <property type="entry name" value="HAD_sf"/>
</dbReference>
<evidence type="ECO:0000313" key="14">
    <source>
        <dbReference type="EMBL" id="KPV47870.1"/>
    </source>
</evidence>
<comment type="catalytic activity">
    <reaction evidence="10">
        <text>O-phospho-D-serine + H2O = D-serine + phosphate</text>
        <dbReference type="Rhea" id="RHEA:24873"/>
        <dbReference type="ChEBI" id="CHEBI:15377"/>
        <dbReference type="ChEBI" id="CHEBI:35247"/>
        <dbReference type="ChEBI" id="CHEBI:43474"/>
        <dbReference type="ChEBI" id="CHEBI:58680"/>
        <dbReference type="EC" id="3.1.3.3"/>
    </reaction>
</comment>
<evidence type="ECO:0000256" key="3">
    <source>
        <dbReference type="ARBA" id="ARBA00012640"/>
    </source>
</evidence>
<evidence type="ECO:0000256" key="6">
    <source>
        <dbReference type="ARBA" id="ARBA00022801"/>
    </source>
</evidence>
<comment type="caution">
    <text evidence="14">The sequence shown here is derived from an EMBL/GenBank/DDBJ whole genome shotgun (WGS) entry which is preliminary data.</text>
</comment>
<dbReference type="EC" id="3.1.3.3" evidence="3"/>
<dbReference type="PANTHER" id="PTHR43344:SF2">
    <property type="entry name" value="PHOSPHOSERINE PHOSPHATASE"/>
    <property type="match status" value="1"/>
</dbReference>